<dbReference type="Pfam" id="PF04434">
    <property type="entry name" value="SWIM"/>
    <property type="match status" value="1"/>
</dbReference>
<feature type="region of interest" description="Disordered" evidence="5">
    <location>
        <begin position="630"/>
        <end position="728"/>
    </location>
</feature>
<feature type="compositionally biased region" description="Basic and acidic residues" evidence="5">
    <location>
        <begin position="630"/>
        <end position="644"/>
    </location>
</feature>
<dbReference type="InterPro" id="IPR006564">
    <property type="entry name" value="Znf_PMZ"/>
</dbReference>
<dbReference type="InterPro" id="IPR004330">
    <property type="entry name" value="FAR1_DNA_bnd_dom"/>
</dbReference>
<dbReference type="PROSITE" id="PS50966">
    <property type="entry name" value="ZF_SWIM"/>
    <property type="match status" value="1"/>
</dbReference>
<keyword evidence="8" id="KW-1185">Reference proteome</keyword>
<evidence type="ECO:0000259" key="6">
    <source>
        <dbReference type="PROSITE" id="PS50966"/>
    </source>
</evidence>
<proteinExistence type="predicted"/>
<evidence type="ECO:0000256" key="2">
    <source>
        <dbReference type="ARBA" id="ARBA00022771"/>
    </source>
</evidence>
<dbReference type="EMBL" id="JACGWO010000002">
    <property type="protein sequence ID" value="KAK4433927.1"/>
    <property type="molecule type" value="Genomic_DNA"/>
</dbReference>
<dbReference type="AlphaFoldDB" id="A0AAE1YPT5"/>
<accession>A0AAE1YPT5</accession>
<protein>
    <submittedName>
        <fullName evidence="7">Protein FAR1-RELATED SEQUENCE 5</fullName>
    </submittedName>
</protein>
<dbReference type="PANTHER" id="PTHR47718:SF17">
    <property type="entry name" value="PROTEIN FAR1-RELATED SEQUENCE 5-LIKE"/>
    <property type="match status" value="1"/>
</dbReference>
<keyword evidence="2 4" id="KW-0863">Zinc-finger</keyword>
<dbReference type="Proteomes" id="UP001293254">
    <property type="component" value="Unassembled WGS sequence"/>
</dbReference>
<dbReference type="PANTHER" id="PTHR47718">
    <property type="entry name" value="OS01G0519700 PROTEIN"/>
    <property type="match status" value="1"/>
</dbReference>
<dbReference type="GO" id="GO:0008270">
    <property type="term" value="F:zinc ion binding"/>
    <property type="evidence" value="ECO:0007669"/>
    <property type="project" value="UniProtKB-KW"/>
</dbReference>
<reference evidence="7" key="2">
    <citation type="journal article" date="2024" name="Plant">
        <title>Genomic evolution and insights into agronomic trait innovations of Sesamum species.</title>
        <authorList>
            <person name="Miao H."/>
            <person name="Wang L."/>
            <person name="Qu L."/>
            <person name="Liu H."/>
            <person name="Sun Y."/>
            <person name="Le M."/>
            <person name="Wang Q."/>
            <person name="Wei S."/>
            <person name="Zheng Y."/>
            <person name="Lin W."/>
            <person name="Duan Y."/>
            <person name="Cao H."/>
            <person name="Xiong S."/>
            <person name="Wang X."/>
            <person name="Wei L."/>
            <person name="Li C."/>
            <person name="Ma Q."/>
            <person name="Ju M."/>
            <person name="Zhao R."/>
            <person name="Li G."/>
            <person name="Mu C."/>
            <person name="Tian Q."/>
            <person name="Mei H."/>
            <person name="Zhang T."/>
            <person name="Gao T."/>
            <person name="Zhang H."/>
        </authorList>
    </citation>
    <scope>NUCLEOTIDE SEQUENCE</scope>
    <source>
        <strain evidence="7">3651</strain>
    </source>
</reference>
<evidence type="ECO:0000256" key="3">
    <source>
        <dbReference type="ARBA" id="ARBA00022833"/>
    </source>
</evidence>
<evidence type="ECO:0000313" key="7">
    <source>
        <dbReference type="EMBL" id="KAK4433927.1"/>
    </source>
</evidence>
<dbReference type="SMART" id="SM00575">
    <property type="entry name" value="ZnF_PMZ"/>
    <property type="match status" value="1"/>
</dbReference>
<dbReference type="Pfam" id="PF03101">
    <property type="entry name" value="FAR1"/>
    <property type="match status" value="1"/>
</dbReference>
<dbReference type="Pfam" id="PF10551">
    <property type="entry name" value="MULE"/>
    <property type="match status" value="1"/>
</dbReference>
<organism evidence="7 8">
    <name type="scientific">Sesamum alatum</name>
    <dbReference type="NCBI Taxonomy" id="300844"/>
    <lineage>
        <taxon>Eukaryota</taxon>
        <taxon>Viridiplantae</taxon>
        <taxon>Streptophyta</taxon>
        <taxon>Embryophyta</taxon>
        <taxon>Tracheophyta</taxon>
        <taxon>Spermatophyta</taxon>
        <taxon>Magnoliopsida</taxon>
        <taxon>eudicotyledons</taxon>
        <taxon>Gunneridae</taxon>
        <taxon>Pentapetalae</taxon>
        <taxon>asterids</taxon>
        <taxon>lamiids</taxon>
        <taxon>Lamiales</taxon>
        <taxon>Pedaliaceae</taxon>
        <taxon>Sesamum</taxon>
    </lineage>
</organism>
<comment type="caution">
    <text evidence="7">The sequence shown here is derived from an EMBL/GenBank/DDBJ whole genome shotgun (WGS) entry which is preliminary data.</text>
</comment>
<sequence length="728" mass="83521">MEEDPHKSSEANDTYGCSDLEGNHGEVVEATNSCREQVLLRESSTPRHPQVQSVGSIVDELERRLAVGQVMKSVEDAYLLYCNYAHAKGFSVKKGDQRYFTRSSELQAKEFECSCEGVKDERRCTDRAPVTQNPLPRSKCKARLRVGRERGGEWKVTRFVMEHNHEMIAADQIHLLRSSRNVAHAQKSTLEAMVNAGISVANTVSYMEEEVHGPQNLNFVSKDAYDCLSHLRKHTKIENADASELVKYLINKSNNEPFFYWDVQLDDDDRVMNLFFRDYQCRIDYECFGDVLSVDTTYRTSRDNLMCVPFMGINHHQQNLMFGLALLSDETEASFEWLFRTFRQSMNEEFEAAWKDMIDEFNLSGQNWLNGMYKLRHRWATAFSNHKFSADLLTTCRSKGTSSVLEKVGNKSISVYNFVLDYEKDQKVWLENEMVEDARSHHGKPPMIVKNNPLLNHAADVYTINMYKLFESELLESLSTFFTDQPSIVGPFLTPFKVKSHGGESKVRTVVFDEQKNEIKCSCRKFESMGILCKHALKVLNFVKVHSIPEQYIKVRWTKHARNKVPDERSGSHHVSEAVFVNQSMRLFYDLTERCKAYEATRNMLTELLNDASERVYNWFEHLSLSNLNEGDHLSSDEHNEMPLRKIKRGKGKGQAESSKMIGEGTKRKAQIPEMAVNEFPSLEATHAPISEEADNVQPSPNPIGYSLQEASVAPQSSTNRSHWPYPL</sequence>
<evidence type="ECO:0000256" key="1">
    <source>
        <dbReference type="ARBA" id="ARBA00022723"/>
    </source>
</evidence>
<reference evidence="7" key="1">
    <citation type="submission" date="2020-06" db="EMBL/GenBank/DDBJ databases">
        <authorList>
            <person name="Li T."/>
            <person name="Hu X."/>
            <person name="Zhang T."/>
            <person name="Song X."/>
            <person name="Zhang H."/>
            <person name="Dai N."/>
            <person name="Sheng W."/>
            <person name="Hou X."/>
            <person name="Wei L."/>
        </authorList>
    </citation>
    <scope>NUCLEOTIDE SEQUENCE</scope>
    <source>
        <strain evidence="7">3651</strain>
        <tissue evidence="7">Leaf</tissue>
    </source>
</reference>
<keyword evidence="1" id="KW-0479">Metal-binding</keyword>
<evidence type="ECO:0000256" key="4">
    <source>
        <dbReference type="PROSITE-ProRule" id="PRU00325"/>
    </source>
</evidence>
<name>A0AAE1YPT5_9LAMI</name>
<keyword evidence="3" id="KW-0862">Zinc</keyword>
<dbReference type="InterPro" id="IPR007527">
    <property type="entry name" value="Znf_SWIM"/>
</dbReference>
<gene>
    <name evidence="7" type="ORF">Salat_0555400</name>
</gene>
<evidence type="ECO:0000256" key="5">
    <source>
        <dbReference type="SAM" id="MobiDB-lite"/>
    </source>
</evidence>
<evidence type="ECO:0000313" key="8">
    <source>
        <dbReference type="Proteomes" id="UP001293254"/>
    </source>
</evidence>
<feature type="compositionally biased region" description="Basic and acidic residues" evidence="5">
    <location>
        <begin position="1"/>
        <end position="10"/>
    </location>
</feature>
<dbReference type="InterPro" id="IPR018289">
    <property type="entry name" value="MULE_transposase_dom"/>
</dbReference>
<feature type="domain" description="SWIM-type" evidence="6">
    <location>
        <begin position="508"/>
        <end position="544"/>
    </location>
</feature>
<feature type="region of interest" description="Disordered" evidence="5">
    <location>
        <begin position="1"/>
        <end position="22"/>
    </location>
</feature>